<evidence type="ECO:0000256" key="10">
    <source>
        <dbReference type="ARBA" id="ARBA00023136"/>
    </source>
</evidence>
<dbReference type="GO" id="GO:0008412">
    <property type="term" value="F:4-hydroxybenzoate polyprenyltransferase activity"/>
    <property type="evidence" value="ECO:0007669"/>
    <property type="project" value="UniProtKB-EC"/>
</dbReference>
<dbReference type="Proteomes" id="UP000012164">
    <property type="component" value="Unassembled WGS sequence"/>
</dbReference>
<evidence type="ECO:0000256" key="9">
    <source>
        <dbReference type="ARBA" id="ARBA00022989"/>
    </source>
</evidence>
<dbReference type="InterPro" id="IPR006371">
    <property type="entry name" value="Polyprenyltransferase_UbiA-li"/>
</dbReference>
<dbReference type="InterPro" id="IPR039653">
    <property type="entry name" value="Prenyltransferase"/>
</dbReference>
<evidence type="ECO:0000256" key="7">
    <source>
        <dbReference type="ARBA" id="ARBA00022688"/>
    </source>
</evidence>
<gene>
    <name evidence="13" type="ORF">LEP1GSC079_1709</name>
</gene>
<evidence type="ECO:0000256" key="12">
    <source>
        <dbReference type="SAM" id="Phobius"/>
    </source>
</evidence>
<evidence type="ECO:0000256" key="11">
    <source>
        <dbReference type="ARBA" id="ARBA00034524"/>
    </source>
</evidence>
<evidence type="ECO:0000256" key="3">
    <source>
        <dbReference type="ARBA" id="ARBA00005985"/>
    </source>
</evidence>
<dbReference type="Pfam" id="PF01040">
    <property type="entry name" value="UbiA"/>
    <property type="match status" value="1"/>
</dbReference>
<feature type="transmembrane region" description="Helical" evidence="12">
    <location>
        <begin position="182"/>
        <end position="202"/>
    </location>
</feature>
<comment type="subcellular location">
    <subcellularLocation>
        <location evidence="2">Membrane</location>
        <topology evidence="2">Multi-pass membrane protein</topology>
    </subcellularLocation>
</comment>
<accession>A0A0F6IK66</accession>
<dbReference type="GO" id="GO:0006744">
    <property type="term" value="P:ubiquinone biosynthetic process"/>
    <property type="evidence" value="ECO:0007669"/>
    <property type="project" value="UniProtKB-KW"/>
</dbReference>
<comment type="caution">
    <text evidence="13">The sequence shown here is derived from an EMBL/GenBank/DDBJ whole genome shotgun (WGS) entry which is preliminary data.</text>
</comment>
<evidence type="ECO:0000256" key="5">
    <source>
        <dbReference type="ARBA" id="ARBA00022519"/>
    </source>
</evidence>
<reference evidence="13 14" key="1">
    <citation type="submission" date="2013-01" db="EMBL/GenBank/DDBJ databases">
        <authorList>
            <person name="Harkins D.M."/>
            <person name="Durkin A.S."/>
            <person name="Brinkac L.M."/>
            <person name="Haft D.H."/>
            <person name="Selengut J.D."/>
            <person name="Sanka R."/>
            <person name="DePew J."/>
            <person name="Purushe J."/>
            <person name="Peacock S.J."/>
            <person name="Thaipadungpanit J."/>
            <person name="Wuthiekanun V.W."/>
            <person name="Day N.P."/>
            <person name="Vinetz J.M."/>
            <person name="Sutton G.G."/>
            <person name="Nierman W.C."/>
            <person name="Fouts D.E."/>
        </authorList>
    </citation>
    <scope>NUCLEOTIDE SEQUENCE [LARGE SCALE GENOMIC DNA]</scope>
    <source>
        <strain evidence="13 14">FPW1039</strain>
    </source>
</reference>
<dbReference type="InterPro" id="IPR044878">
    <property type="entry name" value="UbiA_sf"/>
</dbReference>
<evidence type="ECO:0000256" key="2">
    <source>
        <dbReference type="ARBA" id="ARBA00004141"/>
    </source>
</evidence>
<keyword evidence="5" id="KW-0997">Cell inner membrane</keyword>
<protein>
    <recommendedName>
        <fullName evidence="11">4-hydroxybenzoate polyprenyltransferase</fullName>
        <ecNumber evidence="11">2.5.1.39</ecNumber>
    </recommendedName>
</protein>
<dbReference type="CDD" id="cd13959">
    <property type="entry name" value="PT_UbiA_COQ2"/>
    <property type="match status" value="1"/>
</dbReference>
<evidence type="ECO:0000313" key="14">
    <source>
        <dbReference type="Proteomes" id="UP000012164"/>
    </source>
</evidence>
<feature type="transmembrane region" description="Helical" evidence="12">
    <location>
        <begin position="130"/>
        <end position="147"/>
    </location>
</feature>
<name>A0A0F6IK66_LEPIR</name>
<evidence type="ECO:0000256" key="8">
    <source>
        <dbReference type="ARBA" id="ARBA00022692"/>
    </source>
</evidence>
<dbReference type="FunFam" id="1.10.357.140:FF:000008">
    <property type="entry name" value="4-hydroxybenzoate octaprenyltransferase"/>
    <property type="match status" value="1"/>
</dbReference>
<sequence length="314" mass="35805">MQEKNFGILKVMNQTLTSLKQYGSLIKFSHTLFALPFAGIAFVLSFLKTQGRSISDWVILSILILISMIFARSAAMGFNRIVDTDIDLKNERTRDREIPAGKISKRSAILFVVLSSCGFLIVSWFINPMAFLFSFPTLIILLGYSLAKRFTWFCHFILGFSIGLAPLATWVAVREEIVWEPILWTIGLAFNLAGFDILYALQDQEFDQKEGLYSIPAKFGKKISLRIAIVSHILCIGFLFMAGFASGLGFIFIIFLIVTSYFLFQEHQIVRASGNNFFPPKFYQIHSYISLILFAGLLFDRVFYFLFLENKTIF</sequence>
<dbReference type="Gene3D" id="1.10.357.140">
    <property type="entry name" value="UbiA prenyltransferase"/>
    <property type="match status" value="1"/>
</dbReference>
<keyword evidence="9 12" id="KW-1133">Transmembrane helix</keyword>
<dbReference type="NCBIfam" id="TIGR01475">
    <property type="entry name" value="ubiA_other"/>
    <property type="match status" value="1"/>
</dbReference>
<keyword evidence="10 12" id="KW-0472">Membrane</keyword>
<dbReference type="NCBIfam" id="NF009524">
    <property type="entry name" value="PRK12886.1"/>
    <property type="match status" value="1"/>
</dbReference>
<keyword evidence="7" id="KW-0831">Ubiquinone biosynthesis</keyword>
<evidence type="ECO:0000256" key="1">
    <source>
        <dbReference type="ARBA" id="ARBA00001946"/>
    </source>
</evidence>
<proteinExistence type="inferred from homology"/>
<dbReference type="EMBL" id="AKWR02000028">
    <property type="protein sequence ID" value="EMJ38441.1"/>
    <property type="molecule type" value="Genomic_DNA"/>
</dbReference>
<feature type="transmembrane region" description="Helical" evidence="12">
    <location>
        <begin position="152"/>
        <end position="170"/>
    </location>
</feature>
<evidence type="ECO:0000313" key="13">
    <source>
        <dbReference type="EMBL" id="EMJ38441.1"/>
    </source>
</evidence>
<keyword evidence="4" id="KW-1003">Cell membrane</keyword>
<dbReference type="InterPro" id="IPR000537">
    <property type="entry name" value="UbiA_prenyltransferase"/>
</dbReference>
<organism evidence="13 14">
    <name type="scientific">Leptospira interrogans str. FPW1039</name>
    <dbReference type="NCBI Taxonomy" id="1193040"/>
    <lineage>
        <taxon>Bacteria</taxon>
        <taxon>Pseudomonadati</taxon>
        <taxon>Spirochaetota</taxon>
        <taxon>Spirochaetia</taxon>
        <taxon>Leptospirales</taxon>
        <taxon>Leptospiraceae</taxon>
        <taxon>Leptospira</taxon>
    </lineage>
</organism>
<feature type="transmembrane region" description="Helical" evidence="12">
    <location>
        <begin position="285"/>
        <end position="307"/>
    </location>
</feature>
<evidence type="ECO:0000256" key="4">
    <source>
        <dbReference type="ARBA" id="ARBA00022475"/>
    </source>
</evidence>
<dbReference type="EC" id="2.5.1.39" evidence="11"/>
<feature type="transmembrane region" description="Helical" evidence="12">
    <location>
        <begin position="247"/>
        <end position="264"/>
    </location>
</feature>
<feature type="transmembrane region" description="Helical" evidence="12">
    <location>
        <begin position="59"/>
        <end position="82"/>
    </location>
</feature>
<keyword evidence="8 12" id="KW-0812">Transmembrane</keyword>
<dbReference type="GO" id="GO:0005886">
    <property type="term" value="C:plasma membrane"/>
    <property type="evidence" value="ECO:0007669"/>
    <property type="project" value="TreeGrafter"/>
</dbReference>
<evidence type="ECO:0000256" key="6">
    <source>
        <dbReference type="ARBA" id="ARBA00022679"/>
    </source>
</evidence>
<comment type="similarity">
    <text evidence="3">Belongs to the UbiA prenyltransferase family.</text>
</comment>
<dbReference type="AlphaFoldDB" id="A0A0F6IK66"/>
<dbReference type="PANTHER" id="PTHR11048">
    <property type="entry name" value="PRENYLTRANSFERASES"/>
    <property type="match status" value="1"/>
</dbReference>
<keyword evidence="6 13" id="KW-0808">Transferase</keyword>
<feature type="transmembrane region" description="Helical" evidence="12">
    <location>
        <begin position="28"/>
        <end position="47"/>
    </location>
</feature>
<dbReference type="FunFam" id="1.20.120.1780:FF:000001">
    <property type="entry name" value="4-hydroxybenzoate octaprenyltransferase"/>
    <property type="match status" value="1"/>
</dbReference>
<dbReference type="PANTHER" id="PTHR11048:SF28">
    <property type="entry name" value="4-HYDROXYBENZOATE POLYPRENYLTRANSFERASE, MITOCHONDRIAL"/>
    <property type="match status" value="1"/>
</dbReference>
<dbReference type="Gene3D" id="1.20.120.1780">
    <property type="entry name" value="UbiA prenyltransferase"/>
    <property type="match status" value="1"/>
</dbReference>
<comment type="cofactor">
    <cofactor evidence="1">
        <name>Mg(2+)</name>
        <dbReference type="ChEBI" id="CHEBI:18420"/>
    </cofactor>
</comment>